<keyword evidence="2" id="KW-1185">Reference proteome</keyword>
<protein>
    <submittedName>
        <fullName evidence="1">Uncharacterized protein</fullName>
    </submittedName>
</protein>
<comment type="caution">
    <text evidence="1">The sequence shown here is derived from an EMBL/GenBank/DDBJ whole genome shotgun (WGS) entry which is preliminary data.</text>
</comment>
<evidence type="ECO:0000313" key="2">
    <source>
        <dbReference type="Proteomes" id="UP000470470"/>
    </source>
</evidence>
<dbReference type="Proteomes" id="UP000470470">
    <property type="component" value="Unassembled WGS sequence"/>
</dbReference>
<dbReference type="AlphaFoldDB" id="A0A7K3WHN1"/>
<accession>A0A7K3WHN1</accession>
<evidence type="ECO:0000313" key="1">
    <source>
        <dbReference type="EMBL" id="NEL55230.1"/>
    </source>
</evidence>
<dbReference type="EMBL" id="JAAGWK010000021">
    <property type="protein sequence ID" value="NEL55230.1"/>
    <property type="molecule type" value="Genomic_DNA"/>
</dbReference>
<dbReference type="RefSeq" id="WP_162393367.1">
    <property type="nucleotide sequence ID" value="NZ_JAABOZ010000008.1"/>
</dbReference>
<name>A0A7K3WHN1_9ACTN</name>
<reference evidence="1 2" key="1">
    <citation type="submission" date="2020-02" db="EMBL/GenBank/DDBJ databases">
        <title>The whole genome sequence of CPCC 205119.</title>
        <authorList>
            <person name="Jiang Z."/>
        </authorList>
    </citation>
    <scope>NUCLEOTIDE SEQUENCE [LARGE SCALE GENOMIC DNA]</scope>
    <source>
        <strain evidence="1 2">CPCC 205119</strain>
    </source>
</reference>
<proteinExistence type="predicted"/>
<organism evidence="1 2">
    <name type="scientific">Goekera deserti</name>
    <dbReference type="NCBI Taxonomy" id="2497753"/>
    <lineage>
        <taxon>Bacteria</taxon>
        <taxon>Bacillati</taxon>
        <taxon>Actinomycetota</taxon>
        <taxon>Actinomycetes</taxon>
        <taxon>Geodermatophilales</taxon>
        <taxon>Geodermatophilaceae</taxon>
        <taxon>Goekera</taxon>
    </lineage>
</organism>
<gene>
    <name evidence="1" type="ORF">G1H19_14630</name>
</gene>
<sequence length="305" mass="31784">MPYSLVSASTLGFDLVRLSSGRQVADVLLTGLAADGAALDSLAAHHPGPARTSAERSAAAVRGRKARELAATAVPQLRTGDFGAEPGTGTDGVDRQEALVALLERSTIGDAPTLERLLREDVLGPDHIGMAVSEEHVRDRAADVLADAALAFWAVDALPPVVFRDLVAPFRAATSAAPLTAPDLEADLGPSSAVVHELLAAVRGLDGVGRGRWRVAVDEVRELRRPWATAMHEASWAAHVSGRTRTLAASQLLAVQAFVDGGFTASDGALGAWNALSGCVQGLAMADMLDEQSLAVLLAPWTMLN</sequence>